<gene>
    <name evidence="2" type="ORF">Sjap_020551</name>
</gene>
<comment type="caution">
    <text evidence="2">The sequence shown here is derived from an EMBL/GenBank/DDBJ whole genome shotgun (WGS) entry which is preliminary data.</text>
</comment>
<reference evidence="2 3" key="1">
    <citation type="submission" date="2024-01" db="EMBL/GenBank/DDBJ databases">
        <title>Genome assemblies of Stephania.</title>
        <authorList>
            <person name="Yang L."/>
        </authorList>
    </citation>
    <scope>NUCLEOTIDE SEQUENCE [LARGE SCALE GENOMIC DNA]</scope>
    <source>
        <strain evidence="2">QJT</strain>
        <tissue evidence="2">Leaf</tissue>
    </source>
</reference>
<feature type="domain" description="Tf2-1-like SH3-like" evidence="1">
    <location>
        <begin position="39"/>
        <end position="100"/>
    </location>
</feature>
<dbReference type="Pfam" id="PF24626">
    <property type="entry name" value="SH3_Tf2-1"/>
    <property type="match status" value="1"/>
</dbReference>
<dbReference type="EMBL" id="JBBNAE010000008">
    <property type="protein sequence ID" value="KAK9103297.1"/>
    <property type="molecule type" value="Genomic_DNA"/>
</dbReference>
<evidence type="ECO:0000313" key="2">
    <source>
        <dbReference type="EMBL" id="KAK9103297.1"/>
    </source>
</evidence>
<evidence type="ECO:0000313" key="3">
    <source>
        <dbReference type="Proteomes" id="UP001417504"/>
    </source>
</evidence>
<organism evidence="2 3">
    <name type="scientific">Stephania japonica</name>
    <dbReference type="NCBI Taxonomy" id="461633"/>
    <lineage>
        <taxon>Eukaryota</taxon>
        <taxon>Viridiplantae</taxon>
        <taxon>Streptophyta</taxon>
        <taxon>Embryophyta</taxon>
        <taxon>Tracheophyta</taxon>
        <taxon>Spermatophyta</taxon>
        <taxon>Magnoliopsida</taxon>
        <taxon>Ranunculales</taxon>
        <taxon>Menispermaceae</taxon>
        <taxon>Menispermoideae</taxon>
        <taxon>Cissampelideae</taxon>
        <taxon>Stephania</taxon>
    </lineage>
</organism>
<dbReference type="Proteomes" id="UP001417504">
    <property type="component" value="Unassembled WGS sequence"/>
</dbReference>
<dbReference type="AlphaFoldDB" id="A0AAP0F3N8"/>
<accession>A0AAP0F3N8</accession>
<proteinExistence type="predicted"/>
<protein>
    <recommendedName>
        <fullName evidence="1">Tf2-1-like SH3-like domain-containing protein</fullName>
    </recommendedName>
</protein>
<evidence type="ECO:0000259" key="1">
    <source>
        <dbReference type="Pfam" id="PF24626"/>
    </source>
</evidence>
<keyword evidence="3" id="KW-1185">Reference proteome</keyword>
<sequence length="132" mass="14898">MAERISKLYSDVLSKLQASNASYKAAADKHCRLQTFNIGDLVMMHLNKHRLQQTPNAKLHLCKLGPFPIKAVVEDDAYIIYLPPDLLYYPTFNVVDLTPYFPPDEAPIQDLSLRSSSLQQEGNDVTMVAFLT</sequence>
<dbReference type="InterPro" id="IPR056924">
    <property type="entry name" value="SH3_Tf2-1"/>
</dbReference>
<name>A0AAP0F3N8_9MAGN</name>